<dbReference type="SUPFAM" id="SSF52200">
    <property type="entry name" value="Toll/Interleukin receptor TIR domain"/>
    <property type="match status" value="1"/>
</dbReference>
<dbReference type="PANTHER" id="PTHR11017:SF271">
    <property type="entry name" value="DISEASE RESISTANCE PROTEIN (TIR-NBS-LRR CLASS) FAMILY"/>
    <property type="match status" value="1"/>
</dbReference>
<dbReference type="Pfam" id="PF01582">
    <property type="entry name" value="TIR"/>
    <property type="match status" value="1"/>
</dbReference>
<dbReference type="Proteomes" id="UP001229421">
    <property type="component" value="Unassembled WGS sequence"/>
</dbReference>
<dbReference type="InterPro" id="IPR058546">
    <property type="entry name" value="RPS4B/Roq1-like_LRR"/>
</dbReference>
<dbReference type="Gene3D" id="3.80.10.10">
    <property type="entry name" value="Ribonuclease Inhibitor"/>
    <property type="match status" value="2"/>
</dbReference>
<feature type="transmembrane region" description="Helical" evidence="4">
    <location>
        <begin position="29"/>
        <end position="51"/>
    </location>
</feature>
<dbReference type="InterPro" id="IPR058192">
    <property type="entry name" value="WHD_ROQ1-like"/>
</dbReference>
<dbReference type="InterPro" id="IPR042197">
    <property type="entry name" value="Apaf_helical"/>
</dbReference>
<keyword evidence="1" id="KW-0433">Leucine-rich repeat</keyword>
<reference evidence="6" key="1">
    <citation type="journal article" date="2023" name="bioRxiv">
        <title>Improved chromosome-level genome assembly for marigold (Tagetes erecta).</title>
        <authorList>
            <person name="Jiang F."/>
            <person name="Yuan L."/>
            <person name="Wang S."/>
            <person name="Wang H."/>
            <person name="Xu D."/>
            <person name="Wang A."/>
            <person name="Fan W."/>
        </authorList>
    </citation>
    <scope>NUCLEOTIDE SEQUENCE</scope>
    <source>
        <strain evidence="6">WSJ</strain>
        <tissue evidence="6">Leaf</tissue>
    </source>
</reference>
<dbReference type="GO" id="GO:0006952">
    <property type="term" value="P:defense response"/>
    <property type="evidence" value="ECO:0007669"/>
    <property type="project" value="InterPro"/>
</dbReference>
<organism evidence="6 7">
    <name type="scientific">Tagetes erecta</name>
    <name type="common">African marigold</name>
    <dbReference type="NCBI Taxonomy" id="13708"/>
    <lineage>
        <taxon>Eukaryota</taxon>
        <taxon>Viridiplantae</taxon>
        <taxon>Streptophyta</taxon>
        <taxon>Embryophyta</taxon>
        <taxon>Tracheophyta</taxon>
        <taxon>Spermatophyta</taxon>
        <taxon>Magnoliopsida</taxon>
        <taxon>eudicotyledons</taxon>
        <taxon>Gunneridae</taxon>
        <taxon>Pentapetalae</taxon>
        <taxon>asterids</taxon>
        <taxon>campanulids</taxon>
        <taxon>Asterales</taxon>
        <taxon>Asteraceae</taxon>
        <taxon>Asteroideae</taxon>
        <taxon>Heliantheae alliance</taxon>
        <taxon>Tageteae</taxon>
        <taxon>Tagetes</taxon>
    </lineage>
</organism>
<accession>A0AAD8JRX0</accession>
<evidence type="ECO:0000313" key="7">
    <source>
        <dbReference type="Proteomes" id="UP001229421"/>
    </source>
</evidence>
<keyword evidence="4" id="KW-0812">Transmembrane</keyword>
<dbReference type="InterPro" id="IPR002182">
    <property type="entry name" value="NB-ARC"/>
</dbReference>
<proteinExistence type="predicted"/>
<gene>
    <name evidence="6" type="ORF">QVD17_36158</name>
</gene>
<comment type="caution">
    <text evidence="6">The sequence shown here is derived from an EMBL/GenBank/DDBJ whole genome shotgun (WGS) entry which is preliminary data.</text>
</comment>
<evidence type="ECO:0000256" key="2">
    <source>
        <dbReference type="ARBA" id="ARBA00022737"/>
    </source>
</evidence>
<dbReference type="PRINTS" id="PR00364">
    <property type="entry name" value="DISEASERSIST"/>
</dbReference>
<evidence type="ECO:0000313" key="6">
    <source>
        <dbReference type="EMBL" id="KAK1409629.1"/>
    </source>
</evidence>
<dbReference type="Pfam" id="PF00931">
    <property type="entry name" value="NB-ARC"/>
    <property type="match status" value="1"/>
</dbReference>
<keyword evidence="7" id="KW-1185">Reference proteome</keyword>
<dbReference type="PROSITE" id="PS50104">
    <property type="entry name" value="TIR"/>
    <property type="match status" value="1"/>
</dbReference>
<keyword evidence="4" id="KW-0472">Membrane</keyword>
<dbReference type="SUPFAM" id="SSF52540">
    <property type="entry name" value="P-loop containing nucleoside triphosphate hydrolases"/>
    <property type="match status" value="1"/>
</dbReference>
<sequence length="1228" mass="139255">MKKGCGQVLILEDLQIGPSQVKDVHTCNFFIFLFCIIIVLHTHILIIQLQFHRFNLYNSMNQSASLSRDHSNHNVFLSYGGEVSRKTFTDHLYIALIQAGIPTFKRDRQLSIGENVYSVSRKAIREARVSVVVFSKEYGYSERCLDELVEIVECKENLGQLIVPVYYDVDSGDVREQLGAFADVFARYEECYVKVERWRFALREASRLPGWDLQNFANGYEAKFIQEIVRHVLEKVKITKIHVARHPVGLESRVKRILSLLKISSNDVRMVGMYGMGGIGKSTIAKSVYNSVYHLFEGSCFIANIREASEQSNGLACIQQQLLSQILKGKNVKISNVDIGITSIQQRLCYKRVLIVLDDVDQLSQLEALAGHRHWFGLGSRIIITTRNEHLLTQAKVDHKFMVKKLNHNESLRLFSWHAFKKPVPLITFKKLSNEIVNYSSGLPLALEVLGASLLGQTKKELWQSTLEKLRKISPHQIMEKLKISFETLDDDTIKDIFLDIACFFIGMDKDYVIDIFNGCGFFPSVGISILIDRCLLKVCRQNKLRMHDLVRDMGRKIVNEKFPFEPEKRSRIWFQKDALNVLKRYKGTQAIEGLILDLLRPMHLSTKAFERMRRLRLLQINNVHLDGSFKGLFQELRWLCWHHCPLDYLPDEFHPDKLVFLDMQHNNLNTIWQGTKFLGSLKILNIDNSESLTTTPDFTGVPNLEKLSLMACPKLSNVDRTIGFLSKLTSLNLGQCNNLKNLPSSICDLRSLQRLSLSLSSNLEQLPEKLGDMKQLRDIDLIATAIKEVPDSIGSLSNLNSLALSSCTNLRGLPSSICNLGSLECLYINGCYNLLDLPEDMGNIKCLRVLSAGGTAVKRLPESIGLLGELTGLHLDKCKNLTTLPNSICNLLSLKILNLGFCPRIELGESAQMWDKCLSNLTRLNFKGCNLSEKDIPRNLGASTFLGDLLLGGNKFSSLPTSLGQLSNVLSLDLCGCRNLQSVQVLPPNLNLLRLNDCSSLEKLALSTLLYLSTIELKNCSNLVEILGLENLYLITEIHLEGCSSLPTAFTTSLIQGHSGIVHNCAIYISRMEIPNWFEHQDIGKSSISFDVPIDFKDDQLEMTVWVDYSFRKLSDLVRRFYMRVTNITNDDVLTYSLWGSSFETGSWVRHIPPDYPIKGGDKIQVSIEVKDKCLDVSEAIRLKNNMIVEKHAVHIEKKKQIRHNENRGSSRQPFKTCKTMEIIELD</sequence>
<dbReference type="SUPFAM" id="SSF52058">
    <property type="entry name" value="L domain-like"/>
    <property type="match status" value="2"/>
</dbReference>
<dbReference type="InterPro" id="IPR032675">
    <property type="entry name" value="LRR_dom_sf"/>
</dbReference>
<dbReference type="SMART" id="SM00255">
    <property type="entry name" value="TIR"/>
    <property type="match status" value="1"/>
</dbReference>
<protein>
    <recommendedName>
        <fullName evidence="5">TIR domain-containing protein</fullName>
    </recommendedName>
</protein>
<dbReference type="GO" id="GO:0007165">
    <property type="term" value="P:signal transduction"/>
    <property type="evidence" value="ECO:0007669"/>
    <property type="project" value="InterPro"/>
</dbReference>
<dbReference type="InterPro" id="IPR027417">
    <property type="entry name" value="P-loop_NTPase"/>
</dbReference>
<dbReference type="PANTHER" id="PTHR11017">
    <property type="entry name" value="LEUCINE-RICH REPEAT-CONTAINING PROTEIN"/>
    <property type="match status" value="1"/>
</dbReference>
<evidence type="ECO:0000259" key="5">
    <source>
        <dbReference type="PROSITE" id="PS50104"/>
    </source>
</evidence>
<keyword evidence="2" id="KW-0677">Repeat</keyword>
<dbReference type="InterPro" id="IPR044974">
    <property type="entry name" value="Disease_R_plants"/>
</dbReference>
<name>A0AAD8JRX0_TARER</name>
<dbReference type="InterPro" id="IPR000157">
    <property type="entry name" value="TIR_dom"/>
</dbReference>
<evidence type="ECO:0000256" key="1">
    <source>
        <dbReference type="ARBA" id="ARBA00022614"/>
    </source>
</evidence>
<keyword evidence="3" id="KW-0611">Plant defense</keyword>
<dbReference type="Gene3D" id="3.40.50.10140">
    <property type="entry name" value="Toll/interleukin-1 receptor homology (TIR) domain"/>
    <property type="match status" value="1"/>
</dbReference>
<dbReference type="GO" id="GO:0043531">
    <property type="term" value="F:ADP binding"/>
    <property type="evidence" value="ECO:0007669"/>
    <property type="project" value="InterPro"/>
</dbReference>
<dbReference type="EMBL" id="JAUHHV010000010">
    <property type="protein sequence ID" value="KAK1409629.1"/>
    <property type="molecule type" value="Genomic_DNA"/>
</dbReference>
<feature type="domain" description="TIR" evidence="5">
    <location>
        <begin position="71"/>
        <end position="236"/>
    </location>
</feature>
<dbReference type="Pfam" id="PF23282">
    <property type="entry name" value="WHD_ROQ1"/>
    <property type="match status" value="1"/>
</dbReference>
<evidence type="ECO:0000256" key="4">
    <source>
        <dbReference type="SAM" id="Phobius"/>
    </source>
</evidence>
<dbReference type="Gene3D" id="3.40.50.300">
    <property type="entry name" value="P-loop containing nucleotide triphosphate hydrolases"/>
    <property type="match status" value="1"/>
</dbReference>
<keyword evidence="4" id="KW-1133">Transmembrane helix</keyword>
<dbReference type="Gene3D" id="1.10.8.430">
    <property type="entry name" value="Helical domain of apoptotic protease-activating factors"/>
    <property type="match status" value="1"/>
</dbReference>
<dbReference type="AlphaFoldDB" id="A0AAD8JRX0"/>
<dbReference type="InterPro" id="IPR035897">
    <property type="entry name" value="Toll_tir_struct_dom_sf"/>
</dbReference>
<dbReference type="Pfam" id="PF23286">
    <property type="entry name" value="LRR_13"/>
    <property type="match status" value="1"/>
</dbReference>
<evidence type="ECO:0000256" key="3">
    <source>
        <dbReference type="ARBA" id="ARBA00022821"/>
    </source>
</evidence>